<dbReference type="Gene3D" id="3.40.50.720">
    <property type="entry name" value="NAD(P)-binding Rossmann-like Domain"/>
    <property type="match status" value="1"/>
</dbReference>
<dbReference type="PANTHER" id="PTHR32338:SF10">
    <property type="entry name" value="N-ACETYL-GAMMA-GLUTAMYL-PHOSPHATE REDUCTASE, CHLOROPLASTIC-RELATED"/>
    <property type="match status" value="1"/>
</dbReference>
<comment type="subcellular location">
    <subcellularLocation>
        <location evidence="5">Cytoplasm</location>
    </subcellularLocation>
</comment>
<comment type="function">
    <text evidence="5">Catalyzes the NADPH-dependent reduction of N-acetyl-5-glutamyl phosphate to yield N-acetyl-L-glutamate 5-semialdehyde.</text>
</comment>
<evidence type="ECO:0000256" key="3">
    <source>
        <dbReference type="ARBA" id="ARBA00022857"/>
    </source>
</evidence>
<evidence type="ECO:0000256" key="5">
    <source>
        <dbReference type="HAMAP-Rule" id="MF_00150"/>
    </source>
</evidence>
<accession>A0ABY6YYB0</accession>
<dbReference type="RefSeq" id="WP_268042849.1">
    <property type="nucleotide sequence ID" value="NZ_CP104064.1"/>
</dbReference>
<dbReference type="InterPro" id="IPR000706">
    <property type="entry name" value="AGPR_type-1"/>
</dbReference>
<dbReference type="PANTHER" id="PTHR32338">
    <property type="entry name" value="N-ACETYL-GAMMA-GLUTAMYL-PHOSPHATE REDUCTASE, CHLOROPLASTIC-RELATED-RELATED"/>
    <property type="match status" value="1"/>
</dbReference>
<keyword evidence="2 5" id="KW-0028">Amino-acid biosynthesis</keyword>
<evidence type="ECO:0000256" key="2">
    <source>
        <dbReference type="ARBA" id="ARBA00022605"/>
    </source>
</evidence>
<keyword evidence="9" id="KW-1185">Reference proteome</keyword>
<keyword evidence="5" id="KW-0963">Cytoplasm</keyword>
<sequence>MSDGTIRVGVIGATGYAGMELIRLLLGHPSMRLTYLAGSHARSAPFAELFPHMAHVAGTPVVAYHPEECQTACDLVFVALPSGQSGHIAADLWARGLRVIDLSGDLRLPSDLYRLWYDKEPVDEAAQRNAVYGLTEFAEEELKEASLVANPGCYATAVLLALKPLQDAPFVGMGGPIIADAKSGVTGAGRSPKTNLQFAELTDDFYAYRVGKHQHIPEVERALSDKFRLLLTTQMLPINRGIFASLYIPLGEVVSREEIYRRYVNCYENAAFVHVLSGEQVPHIKSVQGSNHCHIGLIVDERNRMLQVFSALDNLQKGAAGQALQNANVMCGVDQSAGLGAISTWI</sequence>
<keyword evidence="3 5" id="KW-0521">NADP</keyword>
<dbReference type="EC" id="1.2.1.38" evidence="5"/>
<feature type="active site" evidence="5 6">
    <location>
        <position position="153"/>
    </location>
</feature>
<dbReference type="Pfam" id="PF01118">
    <property type="entry name" value="Semialdhyde_dh"/>
    <property type="match status" value="1"/>
</dbReference>
<dbReference type="Pfam" id="PF22698">
    <property type="entry name" value="Semialdhyde_dhC_1"/>
    <property type="match status" value="1"/>
</dbReference>
<dbReference type="CDD" id="cd23934">
    <property type="entry name" value="AGPR_1_C"/>
    <property type="match status" value="1"/>
</dbReference>
<evidence type="ECO:0000256" key="1">
    <source>
        <dbReference type="ARBA" id="ARBA00022571"/>
    </source>
</evidence>
<dbReference type="InterPro" id="IPR036291">
    <property type="entry name" value="NAD(P)-bd_dom_sf"/>
</dbReference>
<dbReference type="SUPFAM" id="SSF55347">
    <property type="entry name" value="Glyceraldehyde-3-phosphate dehydrogenase-like, C-terminal domain"/>
    <property type="match status" value="1"/>
</dbReference>
<evidence type="ECO:0000259" key="7">
    <source>
        <dbReference type="SMART" id="SM00859"/>
    </source>
</evidence>
<feature type="domain" description="Semialdehyde dehydrogenase NAD-binding" evidence="7">
    <location>
        <begin position="7"/>
        <end position="145"/>
    </location>
</feature>
<evidence type="ECO:0000256" key="4">
    <source>
        <dbReference type="ARBA" id="ARBA00023002"/>
    </source>
</evidence>
<dbReference type="SUPFAM" id="SSF51735">
    <property type="entry name" value="NAD(P)-binding Rossmann-fold domains"/>
    <property type="match status" value="1"/>
</dbReference>
<reference evidence="8" key="1">
    <citation type="submission" date="2022-08" db="EMBL/GenBank/DDBJ databases">
        <title>Alicyclobacillus dauci DSM2870, complete genome.</title>
        <authorList>
            <person name="Wang Q."/>
            <person name="Cai R."/>
            <person name="Wang Z."/>
        </authorList>
    </citation>
    <scope>NUCLEOTIDE SEQUENCE</scope>
    <source>
        <strain evidence="8">DSM 28700</strain>
    </source>
</reference>
<evidence type="ECO:0000256" key="6">
    <source>
        <dbReference type="PROSITE-ProRule" id="PRU10010"/>
    </source>
</evidence>
<keyword evidence="4 5" id="KW-0560">Oxidoreductase</keyword>
<proteinExistence type="inferred from homology"/>
<dbReference type="Gene3D" id="3.30.360.10">
    <property type="entry name" value="Dihydrodipicolinate Reductase, domain 2"/>
    <property type="match status" value="1"/>
</dbReference>
<dbReference type="SMART" id="SM00859">
    <property type="entry name" value="Semialdhyde_dh"/>
    <property type="match status" value="1"/>
</dbReference>
<protein>
    <recommendedName>
        <fullName evidence="5">N-acetyl-gamma-glutamyl-phosphate reductase</fullName>
        <shortName evidence="5">AGPR</shortName>
        <ecNumber evidence="5">1.2.1.38</ecNumber>
    </recommendedName>
    <alternativeName>
        <fullName evidence="5">N-acetyl-glutamate semialdehyde dehydrogenase</fullName>
        <shortName evidence="5">NAGSA dehydrogenase</shortName>
    </alternativeName>
</protein>
<comment type="similarity">
    <text evidence="5">Belongs to the NAGSA dehydrogenase family. Type 1 subfamily.</text>
</comment>
<dbReference type="CDD" id="cd17895">
    <property type="entry name" value="AGPR_1_N"/>
    <property type="match status" value="1"/>
</dbReference>
<dbReference type="PROSITE" id="PS01224">
    <property type="entry name" value="ARGC"/>
    <property type="match status" value="1"/>
</dbReference>
<dbReference type="InterPro" id="IPR058924">
    <property type="entry name" value="AGPR_dimerisation_dom"/>
</dbReference>
<dbReference type="HAMAP" id="MF_00150">
    <property type="entry name" value="ArgC_type1"/>
    <property type="match status" value="1"/>
</dbReference>
<dbReference type="InterPro" id="IPR050085">
    <property type="entry name" value="AGPR"/>
</dbReference>
<organism evidence="8 9">
    <name type="scientific">Alicyclobacillus dauci</name>
    <dbReference type="NCBI Taxonomy" id="1475485"/>
    <lineage>
        <taxon>Bacteria</taxon>
        <taxon>Bacillati</taxon>
        <taxon>Bacillota</taxon>
        <taxon>Bacilli</taxon>
        <taxon>Bacillales</taxon>
        <taxon>Alicyclobacillaceae</taxon>
        <taxon>Alicyclobacillus</taxon>
    </lineage>
</organism>
<name>A0ABY6YYB0_9BACL</name>
<evidence type="ECO:0000313" key="8">
    <source>
        <dbReference type="EMBL" id="WAH35566.1"/>
    </source>
</evidence>
<comment type="catalytic activity">
    <reaction evidence="5">
        <text>N-acetyl-L-glutamate 5-semialdehyde + phosphate + NADP(+) = N-acetyl-L-glutamyl 5-phosphate + NADPH + H(+)</text>
        <dbReference type="Rhea" id="RHEA:21588"/>
        <dbReference type="ChEBI" id="CHEBI:15378"/>
        <dbReference type="ChEBI" id="CHEBI:29123"/>
        <dbReference type="ChEBI" id="CHEBI:43474"/>
        <dbReference type="ChEBI" id="CHEBI:57783"/>
        <dbReference type="ChEBI" id="CHEBI:57936"/>
        <dbReference type="ChEBI" id="CHEBI:58349"/>
        <dbReference type="EC" id="1.2.1.38"/>
    </reaction>
</comment>
<dbReference type="InterPro" id="IPR000534">
    <property type="entry name" value="Semialdehyde_DH_NAD-bd"/>
</dbReference>
<dbReference type="EMBL" id="CP104064">
    <property type="protein sequence ID" value="WAH35566.1"/>
    <property type="molecule type" value="Genomic_DNA"/>
</dbReference>
<dbReference type="Proteomes" id="UP001164803">
    <property type="component" value="Chromosome"/>
</dbReference>
<gene>
    <name evidence="5 8" type="primary">argC</name>
    <name evidence="8" type="ORF">NZD86_14885</name>
</gene>
<keyword evidence="1 5" id="KW-0055">Arginine biosynthesis</keyword>
<dbReference type="InterPro" id="IPR023013">
    <property type="entry name" value="AGPR_AS"/>
</dbReference>
<dbReference type="GO" id="GO:0003942">
    <property type="term" value="F:N-acetyl-gamma-glutamyl-phosphate reductase activity"/>
    <property type="evidence" value="ECO:0007669"/>
    <property type="project" value="UniProtKB-EC"/>
</dbReference>
<evidence type="ECO:0000313" key="9">
    <source>
        <dbReference type="Proteomes" id="UP001164803"/>
    </source>
</evidence>
<comment type="pathway">
    <text evidence="5">Amino-acid biosynthesis; L-arginine biosynthesis; N(2)-acetyl-L-ornithine from L-glutamate: step 3/4.</text>
</comment>
<dbReference type="NCBIfam" id="TIGR01850">
    <property type="entry name" value="argC"/>
    <property type="match status" value="1"/>
</dbReference>